<dbReference type="EMBL" id="PDLM01000006">
    <property type="protein sequence ID" value="RDW74781.1"/>
    <property type="molecule type" value="Genomic_DNA"/>
</dbReference>
<proteinExistence type="predicted"/>
<evidence type="ECO:0000256" key="1">
    <source>
        <dbReference type="SAM" id="MobiDB-lite"/>
    </source>
</evidence>
<protein>
    <recommendedName>
        <fullName evidence="4">S-adenosyl-L-methionine-dependent methyltransferase</fullName>
    </recommendedName>
</protein>
<dbReference type="AlphaFoldDB" id="A0A3D8RLV6"/>
<reference evidence="2 3" key="1">
    <citation type="journal article" date="2018" name="IMA Fungus">
        <title>IMA Genome-F 9: Draft genome sequence of Annulohypoxylon stygium, Aspergillus mulundensis, Berkeleyomyces basicola (syn. Thielaviopsis basicola), Ceratocystis smalleyi, two Cercospora beticola strains, Coleophoma cylindrospora, Fusarium fracticaudum, Phialophora cf. hyalina, and Morchella septimelata.</title>
        <authorList>
            <person name="Wingfield B.D."/>
            <person name="Bills G.F."/>
            <person name="Dong Y."/>
            <person name="Huang W."/>
            <person name="Nel W.J."/>
            <person name="Swalarsk-Parry B.S."/>
            <person name="Vaghefi N."/>
            <person name="Wilken P.M."/>
            <person name="An Z."/>
            <person name="de Beer Z.W."/>
            <person name="De Vos L."/>
            <person name="Chen L."/>
            <person name="Duong T.A."/>
            <person name="Gao Y."/>
            <person name="Hammerbacher A."/>
            <person name="Kikkert J.R."/>
            <person name="Li Y."/>
            <person name="Li H."/>
            <person name="Li K."/>
            <person name="Li Q."/>
            <person name="Liu X."/>
            <person name="Ma X."/>
            <person name="Naidoo K."/>
            <person name="Pethybridge S.J."/>
            <person name="Sun J."/>
            <person name="Steenkamp E.T."/>
            <person name="van der Nest M.A."/>
            <person name="van Wyk S."/>
            <person name="Wingfield M.J."/>
            <person name="Xiong C."/>
            <person name="Yue Q."/>
            <person name="Zhang X."/>
        </authorList>
    </citation>
    <scope>NUCLEOTIDE SEQUENCE [LARGE SCALE GENOMIC DNA]</scope>
    <source>
        <strain evidence="2 3">BP6252</strain>
    </source>
</reference>
<comment type="caution">
    <text evidence="2">The sequence shown here is derived from an EMBL/GenBank/DDBJ whole genome shotgun (WGS) entry which is preliminary data.</text>
</comment>
<evidence type="ECO:0000313" key="2">
    <source>
        <dbReference type="EMBL" id="RDW74781.1"/>
    </source>
</evidence>
<organism evidence="2 3">
    <name type="scientific">Coleophoma cylindrospora</name>
    <dbReference type="NCBI Taxonomy" id="1849047"/>
    <lineage>
        <taxon>Eukaryota</taxon>
        <taxon>Fungi</taxon>
        <taxon>Dikarya</taxon>
        <taxon>Ascomycota</taxon>
        <taxon>Pezizomycotina</taxon>
        <taxon>Leotiomycetes</taxon>
        <taxon>Helotiales</taxon>
        <taxon>Dermateaceae</taxon>
        <taxon>Coleophoma</taxon>
    </lineage>
</organism>
<feature type="region of interest" description="Disordered" evidence="1">
    <location>
        <begin position="1"/>
        <end position="37"/>
    </location>
</feature>
<dbReference type="OrthoDB" id="2013972at2759"/>
<dbReference type="SUPFAM" id="SSF53335">
    <property type="entry name" value="S-adenosyl-L-methionine-dependent methyltransferases"/>
    <property type="match status" value="1"/>
</dbReference>
<dbReference type="Proteomes" id="UP000256645">
    <property type="component" value="Unassembled WGS sequence"/>
</dbReference>
<dbReference type="STRING" id="1849047.A0A3D8RLV6"/>
<dbReference type="PANTHER" id="PTHR43591:SF24">
    <property type="entry name" value="2-METHOXY-6-POLYPRENYL-1,4-BENZOQUINOL METHYLASE, MITOCHONDRIAL"/>
    <property type="match status" value="1"/>
</dbReference>
<feature type="compositionally biased region" description="Polar residues" evidence="1">
    <location>
        <begin position="1"/>
        <end position="20"/>
    </location>
</feature>
<name>A0A3D8RLV6_9HELO</name>
<evidence type="ECO:0008006" key="4">
    <source>
        <dbReference type="Google" id="ProtNLM"/>
    </source>
</evidence>
<dbReference type="Pfam" id="PF13489">
    <property type="entry name" value="Methyltransf_23"/>
    <property type="match status" value="1"/>
</dbReference>
<dbReference type="GO" id="GO:0008168">
    <property type="term" value="F:methyltransferase activity"/>
    <property type="evidence" value="ECO:0007669"/>
    <property type="project" value="TreeGrafter"/>
</dbReference>
<sequence length="365" mass="40517">MVDSQSSKAESASQPTTLNVEETPPQEPKSTENGFLPSVSPVVNGALEVDAIEINETDSAYAGSYASYNTSLASSIKNYMYENGRRYHSYREGEYVLPNDETEQDRLDFSHHLFKMVLGGKLYAAPISPGIHRVLDVGTGTGIWAIDFADEFPSAEVIGNDLSPIQPGWVPANCHFVVDDVNSDWNYSPEEAFDFIHVRMMGGAITDWGKFLSEIYTHLNPGGWVEIAGLETIPKSDDGTGENAHAFIDWSAKVNKAAASFGKVFDIQAQAQNMINAGFVDVVDRTYKVPVGPWAKDKKAKELGRYHMVHMLDVVEPYTLGLFTRVLGWTKDECEVLMAKVRADIRNPSIHTYVDWHFICGRKPV</sequence>
<dbReference type="InterPro" id="IPR029063">
    <property type="entry name" value="SAM-dependent_MTases_sf"/>
</dbReference>
<evidence type="ECO:0000313" key="3">
    <source>
        <dbReference type="Proteomes" id="UP000256645"/>
    </source>
</evidence>
<dbReference type="PANTHER" id="PTHR43591">
    <property type="entry name" value="METHYLTRANSFERASE"/>
    <property type="match status" value="1"/>
</dbReference>
<dbReference type="Gene3D" id="3.40.50.150">
    <property type="entry name" value="Vaccinia Virus protein VP39"/>
    <property type="match status" value="1"/>
</dbReference>
<keyword evidence="3" id="KW-1185">Reference proteome</keyword>
<dbReference type="CDD" id="cd02440">
    <property type="entry name" value="AdoMet_MTases"/>
    <property type="match status" value="1"/>
</dbReference>
<gene>
    <name evidence="2" type="ORF">BP6252_05923</name>
</gene>
<accession>A0A3D8RLV6</accession>